<feature type="signal peptide" evidence="1">
    <location>
        <begin position="1"/>
        <end position="27"/>
    </location>
</feature>
<evidence type="ECO:0000313" key="2">
    <source>
        <dbReference type="EMBL" id="KAL3115113.1"/>
    </source>
</evidence>
<dbReference type="Proteomes" id="UP001620626">
    <property type="component" value="Unassembled WGS sequence"/>
</dbReference>
<dbReference type="AlphaFoldDB" id="A0ABD2LIT2"/>
<sequence length="82" mass="8487">MASSAIKLVSLFLLVLCIGTAIEQTQAYYGWAGYGYGYPYGFYGKRQAGFGPSANVGTFGGAGEENANGGGGGRGPFSRNNF</sequence>
<comment type="caution">
    <text evidence="2">The sequence shown here is derived from an EMBL/GenBank/DDBJ whole genome shotgun (WGS) entry which is preliminary data.</text>
</comment>
<reference evidence="2 3" key="1">
    <citation type="submission" date="2024-10" db="EMBL/GenBank/DDBJ databases">
        <authorList>
            <person name="Kim D."/>
        </authorList>
    </citation>
    <scope>NUCLEOTIDE SEQUENCE [LARGE SCALE GENOMIC DNA]</scope>
    <source>
        <strain evidence="2">BH-2024</strain>
    </source>
</reference>
<evidence type="ECO:0000313" key="3">
    <source>
        <dbReference type="Proteomes" id="UP001620626"/>
    </source>
</evidence>
<dbReference type="EMBL" id="JBICBT010000397">
    <property type="protein sequence ID" value="KAL3115113.1"/>
    <property type="molecule type" value="Genomic_DNA"/>
</dbReference>
<feature type="chain" id="PRO_5044870796" evidence="1">
    <location>
        <begin position="28"/>
        <end position="82"/>
    </location>
</feature>
<organism evidence="2 3">
    <name type="scientific">Heterodera trifolii</name>
    <dbReference type="NCBI Taxonomy" id="157864"/>
    <lineage>
        <taxon>Eukaryota</taxon>
        <taxon>Metazoa</taxon>
        <taxon>Ecdysozoa</taxon>
        <taxon>Nematoda</taxon>
        <taxon>Chromadorea</taxon>
        <taxon>Rhabditida</taxon>
        <taxon>Tylenchina</taxon>
        <taxon>Tylenchomorpha</taxon>
        <taxon>Tylenchoidea</taxon>
        <taxon>Heteroderidae</taxon>
        <taxon>Heteroderinae</taxon>
        <taxon>Heterodera</taxon>
    </lineage>
</organism>
<proteinExistence type="predicted"/>
<keyword evidence="3" id="KW-1185">Reference proteome</keyword>
<protein>
    <submittedName>
        <fullName evidence="2">Uncharacterized protein</fullName>
    </submittedName>
</protein>
<accession>A0ABD2LIT2</accession>
<evidence type="ECO:0000256" key="1">
    <source>
        <dbReference type="SAM" id="SignalP"/>
    </source>
</evidence>
<name>A0ABD2LIT2_9BILA</name>
<gene>
    <name evidence="2" type="ORF">niasHT_017957</name>
</gene>
<keyword evidence="1" id="KW-0732">Signal</keyword>